<dbReference type="PANTHER" id="PTHR32063:SF18">
    <property type="entry name" value="CATION EFFLUX SYSTEM PROTEIN"/>
    <property type="match status" value="1"/>
</dbReference>
<dbReference type="Pfam" id="PF00873">
    <property type="entry name" value="ACR_tran"/>
    <property type="match status" value="1"/>
</dbReference>
<feature type="transmembrane region" description="Helical" evidence="1">
    <location>
        <begin position="330"/>
        <end position="349"/>
    </location>
</feature>
<feature type="transmembrane region" description="Helical" evidence="1">
    <location>
        <begin position="857"/>
        <end position="876"/>
    </location>
</feature>
<dbReference type="AlphaFoldDB" id="A0A4Y3PLA3"/>
<dbReference type="Gene3D" id="3.30.70.1320">
    <property type="entry name" value="Multidrug efflux transporter AcrB pore domain like"/>
    <property type="match status" value="1"/>
</dbReference>
<protein>
    <submittedName>
        <fullName evidence="2">Multidrug transporter AcrB</fullName>
    </submittedName>
</protein>
<feature type="transmembrane region" description="Helical" evidence="1">
    <location>
        <begin position="459"/>
        <end position="481"/>
    </location>
</feature>
<dbReference type="GO" id="GO:0005886">
    <property type="term" value="C:plasma membrane"/>
    <property type="evidence" value="ECO:0007669"/>
    <property type="project" value="TreeGrafter"/>
</dbReference>
<reference evidence="2 3" key="1">
    <citation type="submission" date="2019-06" db="EMBL/GenBank/DDBJ databases">
        <title>Whole genome shotgun sequence of Brevibacillus parabrevis NBRC 12334.</title>
        <authorList>
            <person name="Hosoyama A."/>
            <person name="Uohara A."/>
            <person name="Ohji S."/>
            <person name="Ichikawa N."/>
        </authorList>
    </citation>
    <scope>NUCLEOTIDE SEQUENCE [LARGE SCALE GENOMIC DNA]</scope>
    <source>
        <strain evidence="2 3">NBRC 12334</strain>
    </source>
</reference>
<dbReference type="EMBL" id="BJMH01000015">
    <property type="protein sequence ID" value="GEB33625.1"/>
    <property type="molecule type" value="Genomic_DNA"/>
</dbReference>
<evidence type="ECO:0000313" key="3">
    <source>
        <dbReference type="Proteomes" id="UP000316882"/>
    </source>
</evidence>
<dbReference type="Gene3D" id="3.30.70.1440">
    <property type="entry name" value="Multidrug efflux transporter AcrB pore domain"/>
    <property type="match status" value="1"/>
</dbReference>
<dbReference type="STRING" id="54914.AV540_03485"/>
<dbReference type="SUPFAM" id="SSF82693">
    <property type="entry name" value="Multidrug efflux transporter AcrB pore domain, PN1, PN2, PC1 and PC2 subdomains"/>
    <property type="match status" value="3"/>
</dbReference>
<dbReference type="SUPFAM" id="SSF82714">
    <property type="entry name" value="Multidrug efflux transporter AcrB TolC docking domain, DN and DC subdomains"/>
    <property type="match status" value="2"/>
</dbReference>
<dbReference type="Gene3D" id="3.30.70.1430">
    <property type="entry name" value="Multidrug efflux transporter AcrB pore domain"/>
    <property type="match status" value="2"/>
</dbReference>
<feature type="transmembrane region" description="Helical" evidence="1">
    <location>
        <begin position="525"/>
        <end position="543"/>
    </location>
</feature>
<dbReference type="InterPro" id="IPR001036">
    <property type="entry name" value="Acrflvin-R"/>
</dbReference>
<keyword evidence="1" id="KW-1133">Transmembrane helix</keyword>
<gene>
    <name evidence="2" type="primary">acrB5_3</name>
    <name evidence="2" type="ORF">BPA01_32050</name>
</gene>
<dbReference type="PANTHER" id="PTHR32063">
    <property type="match status" value="1"/>
</dbReference>
<feature type="transmembrane region" description="Helical" evidence="1">
    <location>
        <begin position="954"/>
        <end position="974"/>
    </location>
</feature>
<feature type="transmembrane region" description="Helical" evidence="1">
    <location>
        <begin position="909"/>
        <end position="933"/>
    </location>
</feature>
<name>A0A4Y3PLA3_BREPA</name>
<feature type="transmembrane region" description="Helical" evidence="1">
    <location>
        <begin position="356"/>
        <end position="375"/>
    </location>
</feature>
<dbReference type="InterPro" id="IPR027463">
    <property type="entry name" value="AcrB_DN_DC_subdom"/>
</dbReference>
<accession>A0A4Y3PLA3</accession>
<comment type="caution">
    <text evidence="2">The sequence shown here is derived from an EMBL/GenBank/DDBJ whole genome shotgun (WGS) entry which is preliminary data.</text>
</comment>
<dbReference type="Proteomes" id="UP000316882">
    <property type="component" value="Unassembled WGS sequence"/>
</dbReference>
<dbReference type="Gene3D" id="3.30.2090.10">
    <property type="entry name" value="Multidrug efflux transporter AcrB TolC docking domain, DN and DC subdomains"/>
    <property type="match status" value="2"/>
</dbReference>
<dbReference type="PRINTS" id="PR00702">
    <property type="entry name" value="ACRIFLAVINRP"/>
</dbReference>
<evidence type="ECO:0000313" key="2">
    <source>
        <dbReference type="EMBL" id="GEB33625.1"/>
    </source>
</evidence>
<sequence>MIDFLIRKQKITLLFFIMVVLVGVLSFFQLPHQEIPEIAVNRASVTTALPGASAERIEQTVTKEIEAKIKEMQGLKAITSQSQPGLSIITVEVNNGVDQKETWEELRKKVKDAEAFLPAEARQPVVNDDMGRMFAQTFMITVDTASRLDELREPLTMWEKQLSKIPGISSVTIEGLLEQEIQIRLDPQKLAFMHLTWAQVQAAIKAANETAPLGSYQIDQRTYELRMTEWKDIKQLEQVVVGYGKTGSAIYLGQVADVQFTAKAPAYLAYHNNKPAVSISLMTESKANITRLQQQIDAKVDMLRSTLPAGAQAESLYTQNERIDEIFSDLWRELLIAVVAVLLVCTLGLNFTTSLMVALAIPISLATGMIFLPFFEVTLNQITIVGLIIVLGILVDDAVVVNDNIERRLVKHGEQPQRAAVMGAKEVAVSILTATLATVASFGPLLFLSGGSGAFVRPIPVVIIVSMLASMVMSLTIVPIFRRWSEERRRKKLDMRKPAGLLGKQLLHLSNWYARTVLPRLLKRPLATGVAAVLISTMAYLLIPLTPIQLFPVSDRDVFLVNVKLPNGSSLAETDRVVKQVSQDFSATDGVWMVSSFAGGSAPKIFGSTTGAGSGANVGQLIVRLDKQATSLQKLQNETLAEIRQKFPEAVIVPRDLQTGPPVGKPVVIRVYGENITTLRQLSLQIQEQVAKVNGITEVQDDLGVDSYAIAFETNQAMMEQNRVTAAELSRTLRLVSEGIKVSEFDDGKQLTDITLYVKQDGEAGVNAFQRLFVANAKGEQVPLASLVSVQPSFSVQNIPHRNLDRTVTITGEVKGRTATEVMKEIKPELAKMALPDGYFLEYDGETSAQVEVFLDMGKLSVIVIFLIVILIAMQFYSLRIPVLVMSTVYLAISGSLIGLFVTRTPLGFMSMMGIVSLSGIVVRNGIVLVEFIEQARNRGLALQKAVIEAGEARFRPILLTSMTAIAGLLPLAISGDVLFKPLAVTIISGLFFSTVLTLVVVPAFYTAMELRRKKKQEARNRKRMEKLDM</sequence>
<dbReference type="SUPFAM" id="SSF82866">
    <property type="entry name" value="Multidrug efflux transporter AcrB transmembrane domain"/>
    <property type="match status" value="2"/>
</dbReference>
<feature type="transmembrane region" description="Helical" evidence="1">
    <location>
        <begin position="986"/>
        <end position="1006"/>
    </location>
</feature>
<feature type="transmembrane region" description="Helical" evidence="1">
    <location>
        <begin position="427"/>
        <end position="447"/>
    </location>
</feature>
<evidence type="ECO:0000256" key="1">
    <source>
        <dbReference type="SAM" id="Phobius"/>
    </source>
</evidence>
<keyword evidence="1" id="KW-0812">Transmembrane</keyword>
<organism evidence="2 3">
    <name type="scientific">Brevibacillus parabrevis</name>
    <dbReference type="NCBI Taxonomy" id="54914"/>
    <lineage>
        <taxon>Bacteria</taxon>
        <taxon>Bacillati</taxon>
        <taxon>Bacillota</taxon>
        <taxon>Bacilli</taxon>
        <taxon>Bacillales</taxon>
        <taxon>Paenibacillaceae</taxon>
        <taxon>Brevibacillus</taxon>
    </lineage>
</organism>
<keyword evidence="1" id="KW-0472">Membrane</keyword>
<feature type="transmembrane region" description="Helical" evidence="1">
    <location>
        <begin position="883"/>
        <end position="903"/>
    </location>
</feature>
<dbReference type="Gene3D" id="1.20.1640.10">
    <property type="entry name" value="Multidrug efflux transporter AcrB transmembrane domain"/>
    <property type="match status" value="2"/>
</dbReference>
<dbReference type="GO" id="GO:0042910">
    <property type="term" value="F:xenobiotic transmembrane transporter activity"/>
    <property type="evidence" value="ECO:0007669"/>
    <property type="project" value="TreeGrafter"/>
</dbReference>
<feature type="transmembrane region" description="Helical" evidence="1">
    <location>
        <begin position="381"/>
        <end position="401"/>
    </location>
</feature>
<feature type="transmembrane region" description="Helical" evidence="1">
    <location>
        <begin position="12"/>
        <end position="30"/>
    </location>
</feature>
<proteinExistence type="predicted"/>
<dbReference type="RefSeq" id="WP_122962372.1">
    <property type="nucleotide sequence ID" value="NZ_BJMH01000015.1"/>
</dbReference>
<keyword evidence="3" id="KW-1185">Reference proteome</keyword>